<evidence type="ECO:0000313" key="2">
    <source>
        <dbReference type="EMBL" id="KIO13336.1"/>
    </source>
</evidence>
<evidence type="ECO:0000256" key="1">
    <source>
        <dbReference type="SAM" id="MobiDB-lite"/>
    </source>
</evidence>
<feature type="region of interest" description="Disordered" evidence="1">
    <location>
        <begin position="39"/>
        <end position="67"/>
    </location>
</feature>
<keyword evidence="3" id="KW-1185">Reference proteome</keyword>
<accession>A0A0C3PVP5</accession>
<dbReference type="AlphaFoldDB" id="A0A0C3PVP5"/>
<dbReference type="HOGENOM" id="CLU_2813436_0_0_1"/>
<reference evidence="3" key="2">
    <citation type="submission" date="2015-01" db="EMBL/GenBank/DDBJ databases">
        <title>Evolutionary Origins and Diversification of the Mycorrhizal Mutualists.</title>
        <authorList>
            <consortium name="DOE Joint Genome Institute"/>
            <consortium name="Mycorrhizal Genomics Consortium"/>
            <person name="Kohler A."/>
            <person name="Kuo A."/>
            <person name="Nagy L.G."/>
            <person name="Floudas D."/>
            <person name="Copeland A."/>
            <person name="Barry K.W."/>
            <person name="Cichocki N."/>
            <person name="Veneault-Fourrey C."/>
            <person name="LaButti K."/>
            <person name="Lindquist E.A."/>
            <person name="Lipzen A."/>
            <person name="Lundell T."/>
            <person name="Morin E."/>
            <person name="Murat C."/>
            <person name="Riley R."/>
            <person name="Ohm R."/>
            <person name="Sun H."/>
            <person name="Tunlid A."/>
            <person name="Henrissat B."/>
            <person name="Grigoriev I.V."/>
            <person name="Hibbett D.S."/>
            <person name="Martin F."/>
        </authorList>
    </citation>
    <scope>NUCLEOTIDE SEQUENCE [LARGE SCALE GENOMIC DNA]</scope>
    <source>
        <strain evidence="3">Marx 270</strain>
    </source>
</reference>
<dbReference type="Proteomes" id="UP000054217">
    <property type="component" value="Unassembled WGS sequence"/>
</dbReference>
<sequence>MLAVLKNVDDRNKILDNSLGSYLKLYRVCSILLTWTNPVKFSPQTSPQGTGSLLQESDYQHPKTPML</sequence>
<evidence type="ECO:0000313" key="3">
    <source>
        <dbReference type="Proteomes" id="UP000054217"/>
    </source>
</evidence>
<name>A0A0C3PVP5_PISTI</name>
<proteinExistence type="predicted"/>
<feature type="compositionally biased region" description="Polar residues" evidence="1">
    <location>
        <begin position="39"/>
        <end position="57"/>
    </location>
</feature>
<organism evidence="2 3">
    <name type="scientific">Pisolithus tinctorius Marx 270</name>
    <dbReference type="NCBI Taxonomy" id="870435"/>
    <lineage>
        <taxon>Eukaryota</taxon>
        <taxon>Fungi</taxon>
        <taxon>Dikarya</taxon>
        <taxon>Basidiomycota</taxon>
        <taxon>Agaricomycotina</taxon>
        <taxon>Agaricomycetes</taxon>
        <taxon>Agaricomycetidae</taxon>
        <taxon>Boletales</taxon>
        <taxon>Sclerodermatineae</taxon>
        <taxon>Pisolithaceae</taxon>
        <taxon>Pisolithus</taxon>
    </lineage>
</organism>
<protein>
    <submittedName>
        <fullName evidence="2">Uncharacterized protein</fullName>
    </submittedName>
</protein>
<reference evidence="2 3" key="1">
    <citation type="submission" date="2014-04" db="EMBL/GenBank/DDBJ databases">
        <authorList>
            <consortium name="DOE Joint Genome Institute"/>
            <person name="Kuo A."/>
            <person name="Kohler A."/>
            <person name="Costa M.D."/>
            <person name="Nagy L.G."/>
            <person name="Floudas D."/>
            <person name="Copeland A."/>
            <person name="Barry K.W."/>
            <person name="Cichocki N."/>
            <person name="Veneault-Fourrey C."/>
            <person name="LaButti K."/>
            <person name="Lindquist E.A."/>
            <person name="Lipzen A."/>
            <person name="Lundell T."/>
            <person name="Morin E."/>
            <person name="Murat C."/>
            <person name="Sun H."/>
            <person name="Tunlid A."/>
            <person name="Henrissat B."/>
            <person name="Grigoriev I.V."/>
            <person name="Hibbett D.S."/>
            <person name="Martin F."/>
            <person name="Nordberg H.P."/>
            <person name="Cantor M.N."/>
            <person name="Hua S.X."/>
        </authorList>
    </citation>
    <scope>NUCLEOTIDE SEQUENCE [LARGE SCALE GENOMIC DNA]</scope>
    <source>
        <strain evidence="2 3">Marx 270</strain>
    </source>
</reference>
<dbReference type="EMBL" id="KN831946">
    <property type="protein sequence ID" value="KIO13336.1"/>
    <property type="molecule type" value="Genomic_DNA"/>
</dbReference>
<gene>
    <name evidence="2" type="ORF">M404DRAFT_992902</name>
</gene>
<dbReference type="InParanoid" id="A0A0C3PVP5"/>